<accession>A0AAP0J6W5</accession>
<dbReference type="InterPro" id="IPR035979">
    <property type="entry name" value="RBD_domain_sf"/>
</dbReference>
<dbReference type="GO" id="GO:0003723">
    <property type="term" value="F:RNA binding"/>
    <property type="evidence" value="ECO:0007669"/>
    <property type="project" value="UniProtKB-KW"/>
</dbReference>
<evidence type="ECO:0000256" key="1">
    <source>
        <dbReference type="ARBA" id="ARBA00022884"/>
    </source>
</evidence>
<dbReference type="AlphaFoldDB" id="A0AAP0J6W5"/>
<gene>
    <name evidence="2" type="ORF">Syun_017413</name>
</gene>
<evidence type="ECO:0008006" key="4">
    <source>
        <dbReference type="Google" id="ProtNLM"/>
    </source>
</evidence>
<dbReference type="SUPFAM" id="SSF54928">
    <property type="entry name" value="RNA-binding domain, RBD"/>
    <property type="match status" value="1"/>
</dbReference>
<keyword evidence="1" id="KW-0694">RNA-binding</keyword>
<keyword evidence="3" id="KW-1185">Reference proteome</keyword>
<dbReference type="PANTHER" id="PTHR11176:SF23">
    <property type="entry name" value="RNA-BINDING (RRM_RBD_RNP MOTIFS) FAMILY PROTEIN"/>
    <property type="match status" value="1"/>
</dbReference>
<reference evidence="2 3" key="1">
    <citation type="submission" date="2024-01" db="EMBL/GenBank/DDBJ databases">
        <title>Genome assemblies of Stephania.</title>
        <authorList>
            <person name="Yang L."/>
        </authorList>
    </citation>
    <scope>NUCLEOTIDE SEQUENCE [LARGE SCALE GENOMIC DNA]</scope>
    <source>
        <strain evidence="2">YNDBR</strain>
        <tissue evidence="2">Leaf</tissue>
    </source>
</reference>
<organism evidence="2 3">
    <name type="scientific">Stephania yunnanensis</name>
    <dbReference type="NCBI Taxonomy" id="152371"/>
    <lineage>
        <taxon>Eukaryota</taxon>
        <taxon>Viridiplantae</taxon>
        <taxon>Streptophyta</taxon>
        <taxon>Embryophyta</taxon>
        <taxon>Tracheophyta</taxon>
        <taxon>Spermatophyta</taxon>
        <taxon>Magnoliopsida</taxon>
        <taxon>Ranunculales</taxon>
        <taxon>Menispermaceae</taxon>
        <taxon>Menispermoideae</taxon>
        <taxon>Cissampelideae</taxon>
        <taxon>Stephania</taxon>
    </lineage>
</organism>
<proteinExistence type="predicted"/>
<evidence type="ECO:0000313" key="2">
    <source>
        <dbReference type="EMBL" id="KAK9128616.1"/>
    </source>
</evidence>
<dbReference type="InterPro" id="IPR012677">
    <property type="entry name" value="Nucleotide-bd_a/b_plait_sf"/>
</dbReference>
<comment type="caution">
    <text evidence="2">The sequence shown here is derived from an EMBL/GenBank/DDBJ whole genome shotgun (WGS) entry which is preliminary data.</text>
</comment>
<dbReference type="PANTHER" id="PTHR11176">
    <property type="entry name" value="BOULE-RELATED"/>
    <property type="match status" value="1"/>
</dbReference>
<dbReference type="EMBL" id="JBBNAF010000007">
    <property type="protein sequence ID" value="KAK9128616.1"/>
    <property type="molecule type" value="Genomic_DNA"/>
</dbReference>
<evidence type="ECO:0000313" key="3">
    <source>
        <dbReference type="Proteomes" id="UP001420932"/>
    </source>
</evidence>
<dbReference type="Gene3D" id="3.30.70.330">
    <property type="match status" value="1"/>
</dbReference>
<name>A0AAP0J6W5_9MAGN</name>
<protein>
    <recommendedName>
        <fullName evidence="4">RRM domain-containing protein</fullName>
    </recommendedName>
</protein>
<sequence length="84" mass="9314">MRRYFEQFGDILEVVIITDKTTGISKGYDFESQNCPLSGAVSLCNPFNLVMADEDIRKGLNNIYDRAIASSLSKIFQNVSSLGS</sequence>
<dbReference type="Proteomes" id="UP001420932">
    <property type="component" value="Unassembled WGS sequence"/>
</dbReference>